<dbReference type="SUPFAM" id="SSF47240">
    <property type="entry name" value="Ferritin-like"/>
    <property type="match status" value="1"/>
</dbReference>
<evidence type="ECO:0000313" key="2">
    <source>
        <dbReference type="EMBL" id="KPK64808.1"/>
    </source>
</evidence>
<dbReference type="Gene3D" id="1.20.5.420">
    <property type="entry name" value="Immunoglobulin FC, subunit C"/>
    <property type="match status" value="1"/>
</dbReference>
<evidence type="ECO:0000259" key="1">
    <source>
        <dbReference type="Pfam" id="PF02915"/>
    </source>
</evidence>
<dbReference type="STRING" id="1703779.AMJ83_01090"/>
<name>A0A0S8FVX9_UNCW3</name>
<dbReference type="CDD" id="cd01045">
    <property type="entry name" value="Ferritin_like_AB"/>
    <property type="match status" value="1"/>
</dbReference>
<evidence type="ECO:0000313" key="3">
    <source>
        <dbReference type="Proteomes" id="UP000051373"/>
    </source>
</evidence>
<dbReference type="InterPro" id="IPR012347">
    <property type="entry name" value="Ferritin-like"/>
</dbReference>
<protein>
    <recommendedName>
        <fullName evidence="1">Rubrerythrin diiron-binding domain-containing protein</fullName>
    </recommendedName>
</protein>
<comment type="caution">
    <text evidence="2">The sequence shown here is derived from an EMBL/GenBank/DDBJ whole genome shotgun (WGS) entry which is preliminary data.</text>
</comment>
<dbReference type="PANTHER" id="PTHR33531:SF7">
    <property type="entry name" value="HYPOTHETICAL MEMBRANE PROTEIN, CONSERVED"/>
    <property type="match status" value="1"/>
</dbReference>
<dbReference type="InterPro" id="IPR003251">
    <property type="entry name" value="Rr_diiron-bd_dom"/>
</dbReference>
<dbReference type="AlphaFoldDB" id="A0A0S8FVX9"/>
<accession>A0A0S8FVX9</accession>
<gene>
    <name evidence="2" type="ORF">AMJ83_01090</name>
</gene>
<organism evidence="2 3">
    <name type="scientific">candidate division WOR_3 bacterium SM23_42</name>
    <dbReference type="NCBI Taxonomy" id="1703779"/>
    <lineage>
        <taxon>Bacteria</taxon>
        <taxon>Bacteria division WOR-3</taxon>
    </lineage>
</organism>
<dbReference type="GO" id="GO:0046872">
    <property type="term" value="F:metal ion binding"/>
    <property type="evidence" value="ECO:0007669"/>
    <property type="project" value="InterPro"/>
</dbReference>
<dbReference type="EMBL" id="LJUJ01000001">
    <property type="protein sequence ID" value="KPK64808.1"/>
    <property type="molecule type" value="Genomic_DNA"/>
</dbReference>
<dbReference type="InterPro" id="IPR009078">
    <property type="entry name" value="Ferritin-like_SF"/>
</dbReference>
<dbReference type="PANTHER" id="PTHR33531">
    <property type="entry name" value="RUBRERYTHRIN SUBFAMILY"/>
    <property type="match status" value="1"/>
</dbReference>
<feature type="domain" description="Rubrerythrin diiron-binding" evidence="1">
    <location>
        <begin position="10"/>
        <end position="149"/>
    </location>
</feature>
<dbReference type="Pfam" id="PF02915">
    <property type="entry name" value="Rubrerythrin"/>
    <property type="match status" value="1"/>
</dbReference>
<dbReference type="Gene3D" id="1.20.1260.10">
    <property type="match status" value="1"/>
</dbReference>
<reference evidence="2 3" key="1">
    <citation type="journal article" date="2015" name="Microbiome">
        <title>Genomic resolution of linkages in carbon, nitrogen, and sulfur cycling among widespread estuary sediment bacteria.</title>
        <authorList>
            <person name="Baker B.J."/>
            <person name="Lazar C.S."/>
            <person name="Teske A.P."/>
            <person name="Dick G.J."/>
        </authorList>
    </citation>
    <scope>NUCLEOTIDE SEQUENCE [LARGE SCALE GENOMIC DNA]</scope>
    <source>
        <strain evidence="2">SM23_42</strain>
    </source>
</reference>
<proteinExistence type="predicted"/>
<dbReference type="GO" id="GO:0016491">
    <property type="term" value="F:oxidoreductase activity"/>
    <property type="evidence" value="ECO:0007669"/>
    <property type="project" value="InterPro"/>
</dbReference>
<dbReference type="Proteomes" id="UP000051373">
    <property type="component" value="Unassembled WGS sequence"/>
</dbReference>
<sequence>MKQSEAIKGLETALQAELNGIEFYRLAAEKTTDPKGKKVFEMLATDEYKHFETLQKQYASLTKKNEWEIIDVGEASALEGESPIYSLELKERVKGKHFEMTALSIGTLLESNSIDFYRRMKEESDDPAAVKLYSQLQKWEEGHLEALTKQLNLIKEEYWAEQRFSPLF</sequence>